<keyword evidence="9" id="KW-0131">Cell cycle</keyword>
<organism evidence="11">
    <name type="scientific">marine metagenome</name>
    <dbReference type="NCBI Taxonomy" id="408172"/>
    <lineage>
        <taxon>unclassified sequences</taxon>
        <taxon>metagenomes</taxon>
        <taxon>ecological metagenomes</taxon>
    </lineage>
</organism>
<evidence type="ECO:0000256" key="6">
    <source>
        <dbReference type="ARBA" id="ARBA00022842"/>
    </source>
</evidence>
<dbReference type="PANTHER" id="PTHR11649">
    <property type="entry name" value="MSS1/TRME-RELATED GTP-BINDING PROTEIN"/>
    <property type="match status" value="1"/>
</dbReference>
<comment type="similarity">
    <text evidence="2">Belongs to the TRAFAC class TrmE-Era-EngA-EngB-Septin-like GTPase superfamily. EngB GTPase family.</text>
</comment>
<evidence type="ECO:0000256" key="8">
    <source>
        <dbReference type="ARBA" id="ARBA00023210"/>
    </source>
</evidence>
<keyword evidence="8" id="KW-0717">Septation</keyword>
<keyword evidence="4" id="KW-0479">Metal-binding</keyword>
<accession>A0A381R005</accession>
<evidence type="ECO:0000256" key="4">
    <source>
        <dbReference type="ARBA" id="ARBA00022723"/>
    </source>
</evidence>
<sequence>MIELTLQALNAGLYLVKTKPSDSNLLRRAAYVLSAHHPKDWPDDTGSEVAFAGRSNVGKSSALNAITGQNRLARTSKTPGRTQQINFFSLDNHYRLVDLPGYGYAKVPRDLQIHWAKTVQHYFEKRSSLRGLILPIDIRRGTTTMDQQMLAWCQSQQLPVHVLLTKCDKLKRGAMTVALREVSKKLAAERGVTVQLFSATRGDGVEEARQQIMALLQTAEST</sequence>
<keyword evidence="7" id="KW-0342">GTP-binding</keyword>
<dbReference type="GO" id="GO:0005525">
    <property type="term" value="F:GTP binding"/>
    <property type="evidence" value="ECO:0007669"/>
    <property type="project" value="UniProtKB-KW"/>
</dbReference>
<dbReference type="AlphaFoldDB" id="A0A381R005"/>
<evidence type="ECO:0000256" key="9">
    <source>
        <dbReference type="ARBA" id="ARBA00023306"/>
    </source>
</evidence>
<evidence type="ECO:0000256" key="5">
    <source>
        <dbReference type="ARBA" id="ARBA00022741"/>
    </source>
</evidence>
<dbReference type="InterPro" id="IPR030393">
    <property type="entry name" value="G_ENGB_dom"/>
</dbReference>
<dbReference type="InterPro" id="IPR006073">
    <property type="entry name" value="GTP-bd"/>
</dbReference>
<dbReference type="InterPro" id="IPR027417">
    <property type="entry name" value="P-loop_NTPase"/>
</dbReference>
<dbReference type="GO" id="GO:0046872">
    <property type="term" value="F:metal ion binding"/>
    <property type="evidence" value="ECO:0007669"/>
    <property type="project" value="UniProtKB-KW"/>
</dbReference>
<dbReference type="GO" id="GO:0005829">
    <property type="term" value="C:cytosol"/>
    <property type="evidence" value="ECO:0007669"/>
    <property type="project" value="TreeGrafter"/>
</dbReference>
<dbReference type="InterPro" id="IPR019987">
    <property type="entry name" value="GTP-bd_ribosome_bio_YsxC"/>
</dbReference>
<keyword evidence="3" id="KW-0132">Cell division</keyword>
<gene>
    <name evidence="11" type="ORF">METZ01_LOCUS37002</name>
</gene>
<keyword evidence="5" id="KW-0547">Nucleotide-binding</keyword>
<name>A0A381R005_9ZZZZ</name>
<protein>
    <recommendedName>
        <fullName evidence="10">EngB-type G domain-containing protein</fullName>
    </recommendedName>
</protein>
<dbReference type="EMBL" id="UINC01001582">
    <property type="protein sequence ID" value="SUZ84148.1"/>
    <property type="molecule type" value="Genomic_DNA"/>
</dbReference>
<dbReference type="Pfam" id="PF01926">
    <property type="entry name" value="MMR_HSR1"/>
    <property type="match status" value="1"/>
</dbReference>
<keyword evidence="6" id="KW-0460">Magnesium</keyword>
<dbReference type="NCBIfam" id="TIGR03598">
    <property type="entry name" value="GTPase_YsxC"/>
    <property type="match status" value="1"/>
</dbReference>
<dbReference type="Gene3D" id="3.40.50.300">
    <property type="entry name" value="P-loop containing nucleotide triphosphate hydrolases"/>
    <property type="match status" value="1"/>
</dbReference>
<comment type="cofactor">
    <cofactor evidence="1">
        <name>Mg(2+)</name>
        <dbReference type="ChEBI" id="CHEBI:18420"/>
    </cofactor>
</comment>
<evidence type="ECO:0000313" key="11">
    <source>
        <dbReference type="EMBL" id="SUZ84148.1"/>
    </source>
</evidence>
<evidence type="ECO:0000256" key="7">
    <source>
        <dbReference type="ARBA" id="ARBA00023134"/>
    </source>
</evidence>
<evidence type="ECO:0000256" key="2">
    <source>
        <dbReference type="ARBA" id="ARBA00009638"/>
    </source>
</evidence>
<dbReference type="PROSITE" id="PS51706">
    <property type="entry name" value="G_ENGB"/>
    <property type="match status" value="1"/>
</dbReference>
<dbReference type="GO" id="GO:0000917">
    <property type="term" value="P:division septum assembly"/>
    <property type="evidence" value="ECO:0007669"/>
    <property type="project" value="UniProtKB-KW"/>
</dbReference>
<dbReference type="SUPFAM" id="SSF52540">
    <property type="entry name" value="P-loop containing nucleoside triphosphate hydrolases"/>
    <property type="match status" value="1"/>
</dbReference>
<dbReference type="CDD" id="cd01876">
    <property type="entry name" value="YihA_EngB"/>
    <property type="match status" value="1"/>
</dbReference>
<dbReference type="FunFam" id="3.40.50.300:FF:000098">
    <property type="entry name" value="Probable GTP-binding protein EngB"/>
    <property type="match status" value="1"/>
</dbReference>
<feature type="domain" description="EngB-type G" evidence="10">
    <location>
        <begin position="45"/>
        <end position="218"/>
    </location>
</feature>
<proteinExistence type="inferred from homology"/>
<evidence type="ECO:0000256" key="3">
    <source>
        <dbReference type="ARBA" id="ARBA00022618"/>
    </source>
</evidence>
<evidence type="ECO:0000256" key="1">
    <source>
        <dbReference type="ARBA" id="ARBA00001946"/>
    </source>
</evidence>
<reference evidence="11" key="1">
    <citation type="submission" date="2018-05" db="EMBL/GenBank/DDBJ databases">
        <authorList>
            <person name="Lanie J.A."/>
            <person name="Ng W.-L."/>
            <person name="Kazmierczak K.M."/>
            <person name="Andrzejewski T.M."/>
            <person name="Davidsen T.M."/>
            <person name="Wayne K.J."/>
            <person name="Tettelin H."/>
            <person name="Glass J.I."/>
            <person name="Rusch D."/>
            <person name="Podicherti R."/>
            <person name="Tsui H.-C.T."/>
            <person name="Winkler M.E."/>
        </authorList>
    </citation>
    <scope>NUCLEOTIDE SEQUENCE</scope>
</reference>
<evidence type="ECO:0000259" key="10">
    <source>
        <dbReference type="PROSITE" id="PS51706"/>
    </source>
</evidence>
<dbReference type="PANTHER" id="PTHR11649:SF13">
    <property type="entry name" value="ENGB-TYPE G DOMAIN-CONTAINING PROTEIN"/>
    <property type="match status" value="1"/>
</dbReference>
<dbReference type="HAMAP" id="MF_00321">
    <property type="entry name" value="GTPase_EngB"/>
    <property type="match status" value="1"/>
</dbReference>